<feature type="compositionally biased region" description="Basic and acidic residues" evidence="1">
    <location>
        <begin position="79"/>
        <end position="88"/>
    </location>
</feature>
<dbReference type="AlphaFoldDB" id="A0AAQ4EJB9"/>
<dbReference type="Proteomes" id="UP001321473">
    <property type="component" value="Unassembled WGS sequence"/>
</dbReference>
<feature type="region of interest" description="Disordered" evidence="1">
    <location>
        <begin position="48"/>
        <end position="88"/>
    </location>
</feature>
<reference evidence="2 3" key="1">
    <citation type="journal article" date="2023" name="Arcadia Sci">
        <title>De novo assembly of a long-read Amblyomma americanum tick genome.</title>
        <authorList>
            <person name="Chou S."/>
            <person name="Poskanzer K.E."/>
            <person name="Rollins M."/>
            <person name="Thuy-Boun P.S."/>
        </authorList>
    </citation>
    <scope>NUCLEOTIDE SEQUENCE [LARGE SCALE GENOMIC DNA]</scope>
    <source>
        <strain evidence="2">F_SG_1</strain>
        <tissue evidence="2">Salivary glands</tissue>
    </source>
</reference>
<gene>
    <name evidence="2" type="ORF">V5799_010933</name>
</gene>
<protein>
    <submittedName>
        <fullName evidence="2">Uncharacterized protein</fullName>
    </submittedName>
</protein>
<evidence type="ECO:0000256" key="1">
    <source>
        <dbReference type="SAM" id="MobiDB-lite"/>
    </source>
</evidence>
<sequence>MNMDRISAQVREKTKKVKMSRKDLGIRKQLLLWNLLQKWTWISTIDSEEVGGGRGEEKAGPEATVKKSATNTSKRNARLPKDSETNLK</sequence>
<keyword evidence="3" id="KW-1185">Reference proteome</keyword>
<comment type="caution">
    <text evidence="2">The sequence shown here is derived from an EMBL/GenBank/DDBJ whole genome shotgun (WGS) entry which is preliminary data.</text>
</comment>
<accession>A0AAQ4EJB9</accession>
<proteinExistence type="predicted"/>
<dbReference type="EMBL" id="JARKHS020015344">
    <property type="protein sequence ID" value="KAK8774533.1"/>
    <property type="molecule type" value="Genomic_DNA"/>
</dbReference>
<feature type="non-terminal residue" evidence="2">
    <location>
        <position position="88"/>
    </location>
</feature>
<name>A0AAQ4EJB9_AMBAM</name>
<evidence type="ECO:0000313" key="2">
    <source>
        <dbReference type="EMBL" id="KAK8774533.1"/>
    </source>
</evidence>
<organism evidence="2 3">
    <name type="scientific">Amblyomma americanum</name>
    <name type="common">Lone star tick</name>
    <dbReference type="NCBI Taxonomy" id="6943"/>
    <lineage>
        <taxon>Eukaryota</taxon>
        <taxon>Metazoa</taxon>
        <taxon>Ecdysozoa</taxon>
        <taxon>Arthropoda</taxon>
        <taxon>Chelicerata</taxon>
        <taxon>Arachnida</taxon>
        <taxon>Acari</taxon>
        <taxon>Parasitiformes</taxon>
        <taxon>Ixodida</taxon>
        <taxon>Ixodoidea</taxon>
        <taxon>Ixodidae</taxon>
        <taxon>Amblyomminae</taxon>
        <taxon>Amblyomma</taxon>
    </lineage>
</organism>
<evidence type="ECO:0000313" key="3">
    <source>
        <dbReference type="Proteomes" id="UP001321473"/>
    </source>
</evidence>